<dbReference type="OrthoDB" id="5767052at2"/>
<dbReference type="EMBL" id="CP000626">
    <property type="protein sequence ID" value="ABQ19358.1"/>
    <property type="molecule type" value="Genomic_DNA"/>
</dbReference>
<dbReference type="InterPro" id="IPR016875">
    <property type="entry name" value="UCP028200"/>
</dbReference>
<gene>
    <name evidence="1" type="ordered locus">VC0395_0335</name>
</gene>
<name>A0A0H3AEY1_VIBC3</name>
<proteinExistence type="predicted"/>
<dbReference type="KEGG" id="vcr:VC395_A0927"/>
<dbReference type="PROSITE" id="PS51257">
    <property type="entry name" value="PROKAR_LIPOPROTEIN"/>
    <property type="match status" value="1"/>
</dbReference>
<evidence type="ECO:0000313" key="1">
    <source>
        <dbReference type="EMBL" id="ABQ19358.1"/>
    </source>
</evidence>
<evidence type="ECO:0000313" key="2">
    <source>
        <dbReference type="Proteomes" id="UP000000249"/>
    </source>
</evidence>
<accession>A0A0H3AEY1</accession>
<dbReference type="Proteomes" id="UP000000249">
    <property type="component" value="Chromosome 2"/>
</dbReference>
<reference evidence="1 2" key="1">
    <citation type="submission" date="2007-03" db="EMBL/GenBank/DDBJ databases">
        <authorList>
            <person name="Heidelberg J."/>
        </authorList>
    </citation>
    <scope>NUCLEOTIDE SEQUENCE [LARGE SCALE GENOMIC DNA]</scope>
    <source>
        <strain evidence="2">ATCC 39541 / Classical Ogawa 395 / O395</strain>
    </source>
</reference>
<dbReference type="eggNOG" id="ENOG5032RT1">
    <property type="taxonomic scope" value="Bacteria"/>
</dbReference>
<dbReference type="Pfam" id="PF19795">
    <property type="entry name" value="DUF6279"/>
    <property type="match status" value="1"/>
</dbReference>
<organism evidence="1 2">
    <name type="scientific">Vibrio cholerae serotype O1 (strain ATCC 39541 / Classical Ogawa 395 / O395)</name>
    <dbReference type="NCBI Taxonomy" id="345073"/>
    <lineage>
        <taxon>Bacteria</taxon>
        <taxon>Pseudomonadati</taxon>
        <taxon>Pseudomonadota</taxon>
        <taxon>Gammaproteobacteria</taxon>
        <taxon>Vibrionales</taxon>
        <taxon>Vibrionaceae</taxon>
        <taxon>Vibrio</taxon>
    </lineage>
</organism>
<sequence>MLKWLRVLLLCTFLVGCATKLVYHNLDWFVIDYAEDFVDLNTQQKTLIEQTMPSLQSWHRAQELPDYLAMMDELSALSLPDVTVEQVAQFQEKMRFYYQRLVIKLLPDVSRLAATLSEEQTEQFMQAFIKRHDKFAKKFIKMDESELRDFYQERITDRLEDWLGPLNKSQQELVKVWSDNIQPTANDWIGFQTTMREQVRTLLQQRTQPEAFQTQLESLLLNPEQHYGMILKAKLSYNRELGQRYVVQILQNSSDKQQQHWRDELADWRGRVSDLLIE</sequence>
<dbReference type="PIRSF" id="PIRSF028200">
    <property type="entry name" value="UCP028200"/>
    <property type="match status" value="1"/>
</dbReference>
<dbReference type="KEGG" id="vco:VC0395_0335"/>
<keyword evidence="1" id="KW-0449">Lipoprotein</keyword>
<dbReference type="PATRIC" id="fig|345073.21.peg.3656"/>
<protein>
    <submittedName>
        <fullName evidence="1">Lipoprotein</fullName>
    </submittedName>
</protein>
<dbReference type="AlphaFoldDB" id="A0A0H3AEY1"/>
<dbReference type="RefSeq" id="WP_000922269.1">
    <property type="nucleotide sequence ID" value="NC_009456.1"/>
</dbReference>